<comment type="caution">
    <text evidence="3">The sequence shown here is derived from an EMBL/GenBank/DDBJ whole genome shotgun (WGS) entry which is preliminary data.</text>
</comment>
<organism evidence="3 4">
    <name type="scientific">Aspergillus udagawae</name>
    <dbReference type="NCBI Taxonomy" id="91492"/>
    <lineage>
        <taxon>Eukaryota</taxon>
        <taxon>Fungi</taxon>
        <taxon>Dikarya</taxon>
        <taxon>Ascomycota</taxon>
        <taxon>Pezizomycotina</taxon>
        <taxon>Eurotiomycetes</taxon>
        <taxon>Eurotiomycetidae</taxon>
        <taxon>Eurotiales</taxon>
        <taxon>Aspergillaceae</taxon>
        <taxon>Aspergillus</taxon>
        <taxon>Aspergillus subgen. Fumigati</taxon>
    </lineage>
</organism>
<dbReference type="PANTHER" id="PTHR43702:SF5">
    <property type="entry name" value="MAJOR FACILITATOR SUPERFAMILY (MFS) PROFILE DOMAIN-CONTAINING PROTEIN"/>
    <property type="match status" value="1"/>
</dbReference>
<dbReference type="EMBL" id="BLKC01000068">
    <property type="protein sequence ID" value="GFF47211.1"/>
    <property type="molecule type" value="Genomic_DNA"/>
</dbReference>
<keyword evidence="2" id="KW-1003">Cell membrane</keyword>
<evidence type="ECO:0000313" key="3">
    <source>
        <dbReference type="EMBL" id="GFF47211.1"/>
    </source>
</evidence>
<keyword evidence="2" id="KW-0472">Membrane</keyword>
<name>A0A8H3S262_9EURO</name>
<comment type="subcellular location">
    <subcellularLocation>
        <location evidence="1">Cell inner membrane</location>
        <topology evidence="1">Multi-pass membrane protein</topology>
    </subcellularLocation>
</comment>
<evidence type="ECO:0000313" key="4">
    <source>
        <dbReference type="Proteomes" id="UP000465221"/>
    </source>
</evidence>
<sequence length="88" mass="9016">MLILVLCFESACFTAIFTLVLRGLGNHTKRGGSMLIAAISGGAAIPTMTGAVATKTGNFHTAVGDSNGFLCSGVGVSRVCQYCQQETA</sequence>
<evidence type="ECO:0000256" key="1">
    <source>
        <dbReference type="ARBA" id="ARBA00004429"/>
    </source>
</evidence>
<dbReference type="GO" id="GO:0005886">
    <property type="term" value="C:plasma membrane"/>
    <property type="evidence" value="ECO:0007669"/>
    <property type="project" value="UniProtKB-SubCell"/>
</dbReference>
<dbReference type="InterPro" id="IPR036259">
    <property type="entry name" value="MFS_trans_sf"/>
</dbReference>
<dbReference type="Gene3D" id="1.20.1250.20">
    <property type="entry name" value="MFS general substrate transporter like domains"/>
    <property type="match status" value="1"/>
</dbReference>
<dbReference type="AlphaFoldDB" id="A0A8H3S262"/>
<dbReference type="InterPro" id="IPR050375">
    <property type="entry name" value="MFS_TsgA-like"/>
</dbReference>
<accession>A0A8H3S262</accession>
<reference evidence="3 4" key="1">
    <citation type="submission" date="2020-01" db="EMBL/GenBank/DDBJ databases">
        <title>Draft genome sequence of Aspergillus udagawae IFM 46972.</title>
        <authorList>
            <person name="Takahashi H."/>
            <person name="Yaguchi T."/>
        </authorList>
    </citation>
    <scope>NUCLEOTIDE SEQUENCE [LARGE SCALE GENOMIC DNA]</scope>
    <source>
        <strain evidence="3 4">IFM 46972</strain>
    </source>
</reference>
<gene>
    <name evidence="3" type="ORF">IFM46972_08242</name>
</gene>
<dbReference type="Proteomes" id="UP000465221">
    <property type="component" value="Unassembled WGS sequence"/>
</dbReference>
<evidence type="ECO:0000256" key="2">
    <source>
        <dbReference type="ARBA" id="ARBA00022475"/>
    </source>
</evidence>
<dbReference type="PANTHER" id="PTHR43702">
    <property type="entry name" value="L-FUCOSE-PROTON SYMPORTER"/>
    <property type="match status" value="1"/>
</dbReference>
<proteinExistence type="predicted"/>
<protein>
    <submittedName>
        <fullName evidence="3">Uncharacterized protein</fullName>
    </submittedName>
</protein>